<accession>A0AAN8MIR4</accession>
<keyword evidence="2" id="KW-1185">Reference proteome</keyword>
<sequence length="631" mass="72869">MSNGPWSLGTLPLDVLTYLVNDCIDDHSSLRALSLTSRFLRNLAFRRICSEKVALNLNLPGYAELRKRDAETDVWTSESYRSISLTKQLFVNINNVEREDHIPAEEYRSLVAGAEQVVGRCPAVEVATVRECTGMNKDDVLDVMNWSSKVLKLPKLRFLFIDPNERRRFRLGPDDQYIARLEDSYSEKRRSKGLECLSVQNCSSRVGDDREYDVFSLQSPFIQKTLRDNINSLNRLWFHGLELQAALKGMPTACLADMRLKSLSIRHLDVQNDLVRVFGLRPRADRQQDGTIVKEDAMTTLQYLYIPTFVYFHGDFELLRHLYTPNLKSLQIDSDMLSRLGHGGRPPTSFCEYFESILSLERFGTTELKTGYRKEYLSLLTYALSSQPNLKTLAVWNSWYAFHRLLDLGNLASKVDHPLERMEVSLESTGGDDGLFQALGLMTREQISSSTPIKTFSVGRSFWEKNYFEPSEICTIISTILYVQQKRLHPKTKFTKLSDESQTSPLVETPARKALFDSVSTDPGWFKRFSYRSERRDAVNKYLETLVSSLPLRRQKWIAKVSDWDTRNLKNKESVVTGIYESVVHTLNDGFKRLELEWKANRLGRRWPKDVADYRFVWERTDAGWELLEST</sequence>
<gene>
    <name evidence="1" type="ORF">TWF718_003465</name>
</gene>
<comment type="caution">
    <text evidence="1">The sequence shown here is derived from an EMBL/GenBank/DDBJ whole genome shotgun (WGS) entry which is preliminary data.</text>
</comment>
<dbReference type="AlphaFoldDB" id="A0AAN8MIR4"/>
<evidence type="ECO:0000313" key="2">
    <source>
        <dbReference type="Proteomes" id="UP001313282"/>
    </source>
</evidence>
<protein>
    <submittedName>
        <fullName evidence="1">Uncharacterized protein</fullName>
    </submittedName>
</protein>
<reference evidence="1 2" key="1">
    <citation type="submission" date="2019-10" db="EMBL/GenBank/DDBJ databases">
        <authorList>
            <person name="Palmer J.M."/>
        </authorList>
    </citation>
    <scope>NUCLEOTIDE SEQUENCE [LARGE SCALE GENOMIC DNA]</scope>
    <source>
        <strain evidence="1 2">TWF718</strain>
    </source>
</reference>
<evidence type="ECO:0000313" key="1">
    <source>
        <dbReference type="EMBL" id="KAK6330037.1"/>
    </source>
</evidence>
<proteinExistence type="predicted"/>
<organism evidence="1 2">
    <name type="scientific">Orbilia javanica</name>
    <dbReference type="NCBI Taxonomy" id="47235"/>
    <lineage>
        <taxon>Eukaryota</taxon>
        <taxon>Fungi</taxon>
        <taxon>Dikarya</taxon>
        <taxon>Ascomycota</taxon>
        <taxon>Pezizomycotina</taxon>
        <taxon>Orbiliomycetes</taxon>
        <taxon>Orbiliales</taxon>
        <taxon>Orbiliaceae</taxon>
        <taxon>Orbilia</taxon>
    </lineage>
</organism>
<name>A0AAN8MIR4_9PEZI</name>
<dbReference type="EMBL" id="JAVHNR010000012">
    <property type="protein sequence ID" value="KAK6330037.1"/>
    <property type="molecule type" value="Genomic_DNA"/>
</dbReference>
<dbReference type="Proteomes" id="UP001313282">
    <property type="component" value="Unassembled WGS sequence"/>
</dbReference>